<keyword evidence="11" id="KW-0378">Hydrolase</keyword>
<comment type="similarity">
    <text evidence="1">Belongs to the helicase family. RecQ subfamily.</text>
</comment>
<dbReference type="InterPro" id="IPR011545">
    <property type="entry name" value="DEAD/DEAH_box_helicase_dom"/>
</dbReference>
<dbReference type="Gene3D" id="3.40.50.300">
    <property type="entry name" value="P-loop containing nucleotide triphosphate hydrolases"/>
    <property type="match status" value="2"/>
</dbReference>
<sequence length="771" mass="86347">MPSNHDPPSPPPDPEILARRPPTPGIRQRLFDATYEATKKGPFPWQLDVAEALCDRRDVMCIAGTGKGKTLAFVMPYFVDPRALIWIVSPLNYIQQQQVRQFRDEWNIPTCSVNATTSYPGLHKDILNGKFRVIITSPERLLEHNKLRPIIIQLGAQNWNNIVIVDECHCICIWSDQFRKMYGVLGTLRIFLLPGTPFCAATATATESMQNQIRASLRFRDDYLFINEGYWKPNLSWHVHYMRGSGSSIKEITYAFPRDLTPASHLPMTIIFVDQRGLAFDILQTLLDYLPAELAGKVEVYHALQSQRTKDLIALRFERGELFILISTEALTMGCDFRKIAQVILFKVPATLPTVLQRGGRGGRDANIWCRVVLMVEASKHKAAAAKIAGTATQLKRIKQEESIEDEILQPNEIIGIDEVAALESSNRAEPNDEDEGTRDAIRVVSAEHGKEDDALLRLFYEPSDRCRTLVLDKAFCSPPHAPCITVNGCDNCIRQRIKELETKPSESTHQELPHVKLEPIDDDGTILDDSEPILDPIPELRKLLIEPRHENKLPMKERAKYRPTDERGILEESLAMWRQSVYQSECKGLGIHADHIITDKTITAIVRIPPPVTLASLSGITPSWPKSSCLRWGPSLLSVIHKFDSPARMDERKAERAQIRKDARLLQGTRKKDPVKPEKDLSGRSSLKRRLEASGSASPGAAKRQQTKVEQVANAESAASAEAMAPETSSTIPTTPERTPPQDTTPAHPSQFIAVLPVSHLSSNSFIPSC</sequence>
<dbReference type="GO" id="GO:0003677">
    <property type="term" value="F:DNA binding"/>
    <property type="evidence" value="ECO:0007669"/>
    <property type="project" value="UniProtKB-KW"/>
</dbReference>
<feature type="compositionally biased region" description="Low complexity" evidence="8">
    <location>
        <begin position="711"/>
        <end position="738"/>
    </location>
</feature>
<dbReference type="SMART" id="SM00487">
    <property type="entry name" value="DEXDc"/>
    <property type="match status" value="1"/>
</dbReference>
<evidence type="ECO:0000256" key="8">
    <source>
        <dbReference type="SAM" id="MobiDB-lite"/>
    </source>
</evidence>
<feature type="domain" description="Helicase ATP-binding" evidence="9">
    <location>
        <begin position="50"/>
        <end position="215"/>
    </location>
</feature>
<dbReference type="GO" id="GO:0006310">
    <property type="term" value="P:DNA recombination"/>
    <property type="evidence" value="ECO:0007669"/>
    <property type="project" value="TreeGrafter"/>
</dbReference>
<dbReference type="GO" id="GO:0005524">
    <property type="term" value="F:ATP binding"/>
    <property type="evidence" value="ECO:0007669"/>
    <property type="project" value="UniProtKB-KW"/>
</dbReference>
<keyword evidence="2" id="KW-0547">Nucleotide-binding</keyword>
<evidence type="ECO:0000256" key="6">
    <source>
        <dbReference type="ARBA" id="ARBA00034617"/>
    </source>
</evidence>
<keyword evidence="12" id="KW-1185">Reference proteome</keyword>
<evidence type="ECO:0000256" key="4">
    <source>
        <dbReference type="ARBA" id="ARBA00023125"/>
    </source>
</evidence>
<dbReference type="InterPro" id="IPR014001">
    <property type="entry name" value="Helicase_ATP-bd"/>
</dbReference>
<dbReference type="EMBL" id="CYGV01000447">
    <property type="protein sequence ID" value="CUA68571.1"/>
    <property type="molecule type" value="Genomic_DNA"/>
</dbReference>
<proteinExistence type="inferred from homology"/>
<evidence type="ECO:0000256" key="3">
    <source>
        <dbReference type="ARBA" id="ARBA00022840"/>
    </source>
</evidence>
<feature type="region of interest" description="Disordered" evidence="8">
    <location>
        <begin position="648"/>
        <end position="749"/>
    </location>
</feature>
<evidence type="ECO:0000313" key="11">
    <source>
        <dbReference type="EMBL" id="CUA68571.1"/>
    </source>
</evidence>
<dbReference type="SUPFAM" id="SSF52540">
    <property type="entry name" value="P-loop containing nucleoside triphosphate hydrolases"/>
    <property type="match status" value="1"/>
</dbReference>
<evidence type="ECO:0000256" key="1">
    <source>
        <dbReference type="ARBA" id="ARBA00005446"/>
    </source>
</evidence>
<dbReference type="EC" id="5.6.2.4" evidence="7"/>
<dbReference type="Pfam" id="PF00270">
    <property type="entry name" value="DEAD"/>
    <property type="match status" value="1"/>
</dbReference>
<keyword evidence="4" id="KW-0238">DNA-binding</keyword>
<feature type="region of interest" description="Disordered" evidence="8">
    <location>
        <begin position="1"/>
        <end position="23"/>
    </location>
</feature>
<gene>
    <name evidence="11" type="ORF">RSOLAG22IIIB_07948</name>
</gene>
<feature type="compositionally biased region" description="Basic and acidic residues" evidence="8">
    <location>
        <begin position="648"/>
        <end position="683"/>
    </location>
</feature>
<dbReference type="GO" id="GO:0043138">
    <property type="term" value="F:3'-5' DNA helicase activity"/>
    <property type="evidence" value="ECO:0007669"/>
    <property type="project" value="UniProtKB-EC"/>
</dbReference>
<evidence type="ECO:0000259" key="9">
    <source>
        <dbReference type="PROSITE" id="PS51192"/>
    </source>
</evidence>
<keyword evidence="5" id="KW-0413">Isomerase</keyword>
<protein>
    <recommendedName>
        <fullName evidence="7">DNA 3'-5' helicase</fullName>
        <ecNumber evidence="7">5.6.2.4</ecNumber>
    </recommendedName>
</protein>
<dbReference type="SMART" id="SM00490">
    <property type="entry name" value="HELICc"/>
    <property type="match status" value="1"/>
</dbReference>
<dbReference type="GO" id="GO:0009378">
    <property type="term" value="F:four-way junction helicase activity"/>
    <property type="evidence" value="ECO:0007669"/>
    <property type="project" value="TreeGrafter"/>
</dbReference>
<name>A0A0K6FQQ3_9AGAM</name>
<dbReference type="GO" id="GO:0030894">
    <property type="term" value="C:replisome"/>
    <property type="evidence" value="ECO:0007669"/>
    <property type="project" value="TreeGrafter"/>
</dbReference>
<dbReference type="AlphaFoldDB" id="A0A0K6FQQ3"/>
<feature type="compositionally biased region" description="Pro residues" evidence="8">
    <location>
        <begin position="1"/>
        <end position="14"/>
    </location>
</feature>
<dbReference type="PROSITE" id="PS51192">
    <property type="entry name" value="HELICASE_ATP_BIND_1"/>
    <property type="match status" value="1"/>
</dbReference>
<keyword evidence="3" id="KW-0067">ATP-binding</keyword>
<reference evidence="11 12" key="1">
    <citation type="submission" date="2015-07" db="EMBL/GenBank/DDBJ databases">
        <authorList>
            <person name="Noorani M."/>
        </authorList>
    </citation>
    <scope>NUCLEOTIDE SEQUENCE [LARGE SCALE GENOMIC DNA]</scope>
    <source>
        <strain evidence="11">BBA 69670</strain>
    </source>
</reference>
<dbReference type="PROSITE" id="PS51194">
    <property type="entry name" value="HELICASE_CTER"/>
    <property type="match status" value="1"/>
</dbReference>
<evidence type="ECO:0000256" key="2">
    <source>
        <dbReference type="ARBA" id="ARBA00022741"/>
    </source>
</evidence>
<evidence type="ECO:0000256" key="5">
    <source>
        <dbReference type="ARBA" id="ARBA00023235"/>
    </source>
</evidence>
<dbReference type="Pfam" id="PF00271">
    <property type="entry name" value="Helicase_C"/>
    <property type="match status" value="1"/>
</dbReference>
<keyword evidence="11" id="KW-0347">Helicase</keyword>
<feature type="domain" description="Helicase C-terminal" evidence="10">
    <location>
        <begin position="265"/>
        <end position="404"/>
    </location>
</feature>
<dbReference type="InterPro" id="IPR001650">
    <property type="entry name" value="Helicase_C-like"/>
</dbReference>
<dbReference type="InterPro" id="IPR027417">
    <property type="entry name" value="P-loop_NTPase"/>
</dbReference>
<accession>A0A0K6FQQ3</accession>
<dbReference type="GO" id="GO:0005737">
    <property type="term" value="C:cytoplasm"/>
    <property type="evidence" value="ECO:0007669"/>
    <property type="project" value="TreeGrafter"/>
</dbReference>
<evidence type="ECO:0000259" key="10">
    <source>
        <dbReference type="PROSITE" id="PS51194"/>
    </source>
</evidence>
<dbReference type="GO" id="GO:0006281">
    <property type="term" value="P:DNA repair"/>
    <property type="evidence" value="ECO:0007669"/>
    <property type="project" value="TreeGrafter"/>
</dbReference>
<dbReference type="PANTHER" id="PTHR13710">
    <property type="entry name" value="DNA HELICASE RECQ FAMILY MEMBER"/>
    <property type="match status" value="1"/>
</dbReference>
<dbReference type="Proteomes" id="UP000044841">
    <property type="component" value="Unassembled WGS sequence"/>
</dbReference>
<comment type="catalytic activity">
    <reaction evidence="6">
        <text>Couples ATP hydrolysis with the unwinding of duplex DNA by translocating in the 3'-5' direction.</text>
        <dbReference type="EC" id="5.6.2.4"/>
    </reaction>
</comment>
<organism evidence="11 12">
    <name type="scientific">Rhizoctonia solani</name>
    <dbReference type="NCBI Taxonomy" id="456999"/>
    <lineage>
        <taxon>Eukaryota</taxon>
        <taxon>Fungi</taxon>
        <taxon>Dikarya</taxon>
        <taxon>Basidiomycota</taxon>
        <taxon>Agaricomycotina</taxon>
        <taxon>Agaricomycetes</taxon>
        <taxon>Cantharellales</taxon>
        <taxon>Ceratobasidiaceae</taxon>
        <taxon>Rhizoctonia</taxon>
    </lineage>
</organism>
<evidence type="ECO:0000256" key="7">
    <source>
        <dbReference type="ARBA" id="ARBA00034808"/>
    </source>
</evidence>
<dbReference type="PANTHER" id="PTHR13710:SF105">
    <property type="entry name" value="ATP-DEPENDENT DNA HELICASE Q1"/>
    <property type="match status" value="1"/>
</dbReference>
<evidence type="ECO:0000313" key="12">
    <source>
        <dbReference type="Proteomes" id="UP000044841"/>
    </source>
</evidence>